<reference evidence="2 3" key="1">
    <citation type="submission" date="2016-04" db="EMBL/GenBank/DDBJ databases">
        <title>Genome analyses suggest a sexual origin of heterokaryosis in a supposedly ancient asexual fungus.</title>
        <authorList>
            <person name="Ropars J."/>
            <person name="Sedzielewska K."/>
            <person name="Noel J."/>
            <person name="Charron P."/>
            <person name="Farinelli L."/>
            <person name="Marton T."/>
            <person name="Kruger M."/>
            <person name="Pelin A."/>
            <person name="Brachmann A."/>
            <person name="Corradi N."/>
        </authorList>
    </citation>
    <scope>NUCLEOTIDE SEQUENCE [LARGE SCALE GENOMIC DNA]</scope>
    <source>
        <strain evidence="2 3">C2</strain>
    </source>
</reference>
<dbReference type="Proteomes" id="UP000233469">
    <property type="component" value="Unassembled WGS sequence"/>
</dbReference>
<name>A0A2N1NA11_9GLOM</name>
<reference evidence="2 3" key="2">
    <citation type="submission" date="2017-10" db="EMBL/GenBank/DDBJ databases">
        <title>Extensive intraspecific genome diversity in a model arbuscular mycorrhizal fungus.</title>
        <authorList>
            <person name="Chen E.C.H."/>
            <person name="Morin E."/>
            <person name="Baudet D."/>
            <person name="Noel J."/>
            <person name="Ndikumana S."/>
            <person name="Charron P."/>
            <person name="St-Onge C."/>
            <person name="Giorgi J."/>
            <person name="Grigoriev I.V."/>
            <person name="Roux C."/>
            <person name="Martin F.M."/>
            <person name="Corradi N."/>
        </authorList>
    </citation>
    <scope>NUCLEOTIDE SEQUENCE [LARGE SCALE GENOMIC DNA]</scope>
    <source>
        <strain evidence="2 3">C2</strain>
    </source>
</reference>
<dbReference type="AlphaFoldDB" id="A0A2N1NA11"/>
<dbReference type="EMBL" id="LLXL01000594">
    <property type="protein sequence ID" value="PKK70640.1"/>
    <property type="molecule type" value="Genomic_DNA"/>
</dbReference>
<gene>
    <name evidence="2" type="ORF">RhiirC2_779440</name>
</gene>
<feature type="compositionally biased region" description="Polar residues" evidence="1">
    <location>
        <begin position="80"/>
        <end position="94"/>
    </location>
</feature>
<sequence length="124" mass="14187">MSPRNEQIQRNYSRRALRTSRFVNQNQNQNRNSQIINSNTIDRIARITTPQITDNLFANDLFNGTNFHNDSNPESLILPSGSSVHSPSEQGIKTNQKKEEKNKSTLLITTYDNQTAIETAPHWC</sequence>
<proteinExistence type="predicted"/>
<evidence type="ECO:0000313" key="2">
    <source>
        <dbReference type="EMBL" id="PKK70640.1"/>
    </source>
</evidence>
<feature type="region of interest" description="Disordered" evidence="1">
    <location>
        <begin position="80"/>
        <end position="101"/>
    </location>
</feature>
<accession>A0A2N1NA11</accession>
<protein>
    <submittedName>
        <fullName evidence="2">Uncharacterized protein</fullName>
    </submittedName>
</protein>
<dbReference type="VEuPathDB" id="FungiDB:RhiirA1_464972"/>
<organism evidence="2 3">
    <name type="scientific">Rhizophagus irregularis</name>
    <dbReference type="NCBI Taxonomy" id="588596"/>
    <lineage>
        <taxon>Eukaryota</taxon>
        <taxon>Fungi</taxon>
        <taxon>Fungi incertae sedis</taxon>
        <taxon>Mucoromycota</taxon>
        <taxon>Glomeromycotina</taxon>
        <taxon>Glomeromycetes</taxon>
        <taxon>Glomerales</taxon>
        <taxon>Glomeraceae</taxon>
        <taxon>Rhizophagus</taxon>
    </lineage>
</organism>
<evidence type="ECO:0000256" key="1">
    <source>
        <dbReference type="SAM" id="MobiDB-lite"/>
    </source>
</evidence>
<comment type="caution">
    <text evidence="2">The sequence shown here is derived from an EMBL/GenBank/DDBJ whole genome shotgun (WGS) entry which is preliminary data.</text>
</comment>
<evidence type="ECO:0000313" key="3">
    <source>
        <dbReference type="Proteomes" id="UP000233469"/>
    </source>
</evidence>